<feature type="coiled-coil region" evidence="1">
    <location>
        <begin position="57"/>
        <end position="116"/>
    </location>
</feature>
<accession>A0A9Q1CGQ8</accession>
<evidence type="ECO:0000313" key="4">
    <source>
        <dbReference type="Proteomes" id="UP001152320"/>
    </source>
</evidence>
<organism evidence="3 4">
    <name type="scientific">Holothuria leucospilota</name>
    <name type="common">Black long sea cucumber</name>
    <name type="synonym">Mertensiothuria leucospilota</name>
    <dbReference type="NCBI Taxonomy" id="206669"/>
    <lineage>
        <taxon>Eukaryota</taxon>
        <taxon>Metazoa</taxon>
        <taxon>Echinodermata</taxon>
        <taxon>Eleutherozoa</taxon>
        <taxon>Echinozoa</taxon>
        <taxon>Holothuroidea</taxon>
        <taxon>Aspidochirotacea</taxon>
        <taxon>Aspidochirotida</taxon>
        <taxon>Holothuriidae</taxon>
        <taxon>Holothuria</taxon>
    </lineage>
</organism>
<reference evidence="3" key="1">
    <citation type="submission" date="2021-10" db="EMBL/GenBank/DDBJ databases">
        <title>Tropical sea cucumber genome reveals ecological adaptation and Cuvierian tubules defense mechanism.</title>
        <authorList>
            <person name="Chen T."/>
        </authorList>
    </citation>
    <scope>NUCLEOTIDE SEQUENCE</scope>
    <source>
        <strain evidence="3">Nanhai2018</strain>
        <tissue evidence="3">Muscle</tissue>
    </source>
</reference>
<proteinExistence type="predicted"/>
<sequence length="252" mass="28539">MSGGAKGSKKTQASASQPTLRSSLRSSLARSRHDEFTSEAEAGRFSRDVNSTIDHLRATLLKEIQSLQDDFNQAIEDLKLTISDLADENEVLKEKCNSLEERVNSLEKEKDHHAALINKQERFSRRNNVRIVGFPTTDKEDCIGNATKVFEEVGFPSVKIERAHRDGKIVNGRDRHLLVKLSFYQDKVSILSNARQALASKDYYIVEDLTATDLKEKKKWGPKVQELFRNGVRLKFSGGLWRGNGGKPYRFD</sequence>
<feature type="compositionally biased region" description="Basic and acidic residues" evidence="2">
    <location>
        <begin position="31"/>
        <end position="41"/>
    </location>
</feature>
<evidence type="ECO:0000256" key="2">
    <source>
        <dbReference type="SAM" id="MobiDB-lite"/>
    </source>
</evidence>
<dbReference type="Gene3D" id="3.30.70.1820">
    <property type="entry name" value="L1 transposable element, RRM domain"/>
    <property type="match status" value="1"/>
</dbReference>
<feature type="compositionally biased region" description="Polar residues" evidence="2">
    <location>
        <begin position="10"/>
        <end position="19"/>
    </location>
</feature>
<protein>
    <submittedName>
        <fullName evidence="3">LINE-1 retrotransposable element ORF1 protein</fullName>
    </submittedName>
</protein>
<dbReference type="AlphaFoldDB" id="A0A9Q1CGQ8"/>
<dbReference type="PANTHER" id="PTHR11505">
    <property type="entry name" value="L1 TRANSPOSABLE ELEMENT-RELATED"/>
    <property type="match status" value="1"/>
</dbReference>
<dbReference type="OrthoDB" id="7395641at2759"/>
<dbReference type="InterPro" id="IPR004244">
    <property type="entry name" value="Transposase_22"/>
</dbReference>
<feature type="region of interest" description="Disordered" evidence="2">
    <location>
        <begin position="1"/>
        <end position="41"/>
    </location>
</feature>
<evidence type="ECO:0000313" key="3">
    <source>
        <dbReference type="EMBL" id="KAJ8045017.1"/>
    </source>
</evidence>
<dbReference type="EMBL" id="JAIZAY010000003">
    <property type="protein sequence ID" value="KAJ8045017.1"/>
    <property type="molecule type" value="Genomic_DNA"/>
</dbReference>
<keyword evidence="4" id="KW-1185">Reference proteome</keyword>
<gene>
    <name evidence="3" type="ORF">HOLleu_07934</name>
</gene>
<evidence type="ECO:0000256" key="1">
    <source>
        <dbReference type="SAM" id="Coils"/>
    </source>
</evidence>
<comment type="caution">
    <text evidence="3">The sequence shown here is derived from an EMBL/GenBank/DDBJ whole genome shotgun (WGS) entry which is preliminary data.</text>
</comment>
<name>A0A9Q1CGQ8_HOLLE</name>
<feature type="compositionally biased region" description="Low complexity" evidence="2">
    <location>
        <begin position="20"/>
        <end position="29"/>
    </location>
</feature>
<dbReference type="Proteomes" id="UP001152320">
    <property type="component" value="Chromosome 3"/>
</dbReference>
<keyword evidence="1" id="KW-0175">Coiled coil</keyword>